<keyword evidence="4" id="KW-1185">Reference proteome</keyword>
<feature type="compositionally biased region" description="Low complexity" evidence="1">
    <location>
        <begin position="18"/>
        <end position="31"/>
    </location>
</feature>
<keyword evidence="2" id="KW-0472">Membrane</keyword>
<evidence type="ECO:0000256" key="2">
    <source>
        <dbReference type="SAM" id="Phobius"/>
    </source>
</evidence>
<feature type="compositionally biased region" description="Polar residues" evidence="1">
    <location>
        <begin position="1"/>
        <end position="12"/>
    </location>
</feature>
<protein>
    <submittedName>
        <fullName evidence="3">Uncharacterized protein</fullName>
    </submittedName>
</protein>
<feature type="transmembrane region" description="Helical" evidence="2">
    <location>
        <begin position="221"/>
        <end position="245"/>
    </location>
</feature>
<evidence type="ECO:0000256" key="1">
    <source>
        <dbReference type="SAM" id="MobiDB-lite"/>
    </source>
</evidence>
<gene>
    <name evidence="3" type="ORF">OG563_01035</name>
</gene>
<accession>A0ABZ1YUB8</accession>
<feature type="compositionally biased region" description="Low complexity" evidence="1">
    <location>
        <begin position="105"/>
        <end position="119"/>
    </location>
</feature>
<name>A0ABZ1YUB8_9NOCA</name>
<sequence length="439" mass="46134">MTGPGEQQNQPNDAWWAQEQPQQQGPQYSQSDPTMVGQPGYQLPSQPAVPVVGPQGQAEQQPADPTMVRQSFDQPGAAPAGYQSGTGYQQPGYHQSSPGYPQPGTPQAAPGFPQAGAPQVTPAGYQSGTGYQQPGYHQSSPGYPQPGTPQAAPGFPQGGAPQSTPGFPQAGAPQSAPGFPQPGFQQPAPGFPQGASGFQQPGLQQQAPGYQQPPKSGGKGWLWALGAVVITSAVWAGAMFAIGAFDAGKADISKDADLRGYKYIANLCDITDTSPYTSAGFTLSKTDSSGNTYPKHDGSKHAAVDTMGCDVRFTPSGSSEKYDYASIYTSAQVHKQTNPGPEFTASYETWTQSEYGKDAKVDKISGLGDEAYLITGKHKSDDPTADVSLAMRDGWATYHISWSQYSSSSSKSSGKILSASEVTDLLKKTATSTMSKLRK</sequence>
<keyword evidence="2" id="KW-1133">Transmembrane helix</keyword>
<dbReference type="RefSeq" id="WP_329410918.1">
    <property type="nucleotide sequence ID" value="NZ_CP109441.1"/>
</dbReference>
<reference evidence="3" key="1">
    <citation type="submission" date="2022-10" db="EMBL/GenBank/DDBJ databases">
        <title>The complete genomes of actinobacterial strains from the NBC collection.</title>
        <authorList>
            <person name="Joergensen T.S."/>
            <person name="Alvarez Arevalo M."/>
            <person name="Sterndorff E.B."/>
            <person name="Faurdal D."/>
            <person name="Vuksanovic O."/>
            <person name="Mourched A.-S."/>
            <person name="Charusanti P."/>
            <person name="Shaw S."/>
            <person name="Blin K."/>
            <person name="Weber T."/>
        </authorList>
    </citation>
    <scope>NUCLEOTIDE SEQUENCE</scope>
    <source>
        <strain evidence="3">NBC_01482</strain>
    </source>
</reference>
<dbReference type="Proteomes" id="UP001432062">
    <property type="component" value="Chromosome"/>
</dbReference>
<feature type="compositionally biased region" description="Polar residues" evidence="1">
    <location>
        <begin position="83"/>
        <end position="97"/>
    </location>
</feature>
<keyword evidence="2" id="KW-0812">Transmembrane</keyword>
<evidence type="ECO:0000313" key="4">
    <source>
        <dbReference type="Proteomes" id="UP001432062"/>
    </source>
</evidence>
<feature type="compositionally biased region" description="Polar residues" evidence="1">
    <location>
        <begin position="199"/>
        <end position="209"/>
    </location>
</feature>
<feature type="compositionally biased region" description="Low complexity" evidence="1">
    <location>
        <begin position="165"/>
        <end position="198"/>
    </location>
</feature>
<evidence type="ECO:0000313" key="3">
    <source>
        <dbReference type="EMBL" id="WUV46877.1"/>
    </source>
</evidence>
<organism evidence="3 4">
    <name type="scientific">Nocardia vinacea</name>
    <dbReference type="NCBI Taxonomy" id="96468"/>
    <lineage>
        <taxon>Bacteria</taxon>
        <taxon>Bacillati</taxon>
        <taxon>Actinomycetota</taxon>
        <taxon>Actinomycetes</taxon>
        <taxon>Mycobacteriales</taxon>
        <taxon>Nocardiaceae</taxon>
        <taxon>Nocardia</taxon>
    </lineage>
</organism>
<feature type="compositionally biased region" description="Polar residues" evidence="1">
    <location>
        <begin position="124"/>
        <end position="142"/>
    </location>
</feature>
<feature type="region of interest" description="Disordered" evidence="1">
    <location>
        <begin position="1"/>
        <end position="216"/>
    </location>
</feature>
<proteinExistence type="predicted"/>
<dbReference type="EMBL" id="CP109441">
    <property type="protein sequence ID" value="WUV46877.1"/>
    <property type="molecule type" value="Genomic_DNA"/>
</dbReference>